<organism evidence="1">
    <name type="scientific">viral metagenome</name>
    <dbReference type="NCBI Taxonomy" id="1070528"/>
    <lineage>
        <taxon>unclassified sequences</taxon>
        <taxon>metagenomes</taxon>
        <taxon>organismal metagenomes</taxon>
    </lineage>
</organism>
<reference evidence="1" key="1">
    <citation type="journal article" date="2020" name="Nature">
        <title>Giant virus diversity and host interactions through global metagenomics.</title>
        <authorList>
            <person name="Schulz F."/>
            <person name="Roux S."/>
            <person name="Paez-Espino D."/>
            <person name="Jungbluth S."/>
            <person name="Walsh D.A."/>
            <person name="Denef V.J."/>
            <person name="McMahon K.D."/>
            <person name="Konstantinidis K.T."/>
            <person name="Eloe-Fadrosh E.A."/>
            <person name="Kyrpides N.C."/>
            <person name="Woyke T."/>
        </authorList>
    </citation>
    <scope>NUCLEOTIDE SEQUENCE</scope>
    <source>
        <strain evidence="1">GVMAG-M-3300023179-103</strain>
    </source>
</reference>
<dbReference type="EMBL" id="MN739699">
    <property type="protein sequence ID" value="QHT21984.1"/>
    <property type="molecule type" value="Genomic_DNA"/>
</dbReference>
<accession>A0A6C0DYY5</accession>
<name>A0A6C0DYY5_9ZZZZ</name>
<proteinExistence type="predicted"/>
<dbReference type="AlphaFoldDB" id="A0A6C0DYY5"/>
<sequence length="73" mass="8690">MGLYLSRFCISVCGLWVFNIANDFIKYYKHKKTDDTCICYNCYSFYKNYKILTYAGTLTILPDVINKTYLRIM</sequence>
<evidence type="ECO:0000313" key="1">
    <source>
        <dbReference type="EMBL" id="QHT21984.1"/>
    </source>
</evidence>
<protein>
    <submittedName>
        <fullName evidence="1">Uncharacterized protein</fullName>
    </submittedName>
</protein>